<evidence type="ECO:0000313" key="2">
    <source>
        <dbReference type="Proteomes" id="UP001363151"/>
    </source>
</evidence>
<reference evidence="1 2" key="1">
    <citation type="submission" date="2024-03" db="EMBL/GenBank/DDBJ databases">
        <title>Aureococcus anophagefferens CCMP1851 and Kratosvirus quantuckense: Draft genome of a second virus-susceptible host strain in the model system.</title>
        <authorList>
            <person name="Chase E."/>
            <person name="Truchon A.R."/>
            <person name="Schepens W."/>
            <person name="Wilhelm S.W."/>
        </authorList>
    </citation>
    <scope>NUCLEOTIDE SEQUENCE [LARGE SCALE GENOMIC DNA]</scope>
    <source>
        <strain evidence="1 2">CCMP1851</strain>
    </source>
</reference>
<sequence>MARYVVAAAALASTAAFQPARPRLAPPMQMVAEDGLRLRSIAPERATEPLVDEALVEEALRSEIADFVEEALGVDEDALVVDGGAAVAPIVVEMDLAKATVDASEGLAGLGGDAIAAVFGDTVRRRLWTKADFMHAHAASGAYFLVGAPLWLLYSHATAAGHLDAVATWRFDGPLETSLLVAGVANALTAIPMARFSSNKMFDVTDLKANGFTFGGAGLTLMSIWIAAWFSGGYPAALLPAGPAFFLLWASVCAGTTLNWEIMLQQNFEAAEEANKEMATRGGRKTDLERKFKTATPEELNEKAILYRLASWPNLTQLLFLYSLCLPDAAMWWAGVVERYPNQGVLGYHYGFASAVGYALSMFSETLRDRKLVSLRVDLIILVVGVFLPMVSVGLDGVLLGDTVTVNPLDYWRQFHDVLPPSQIAEVLGEVVPPPSQIAEVVLGEAL</sequence>
<dbReference type="EMBL" id="JBBJCI010000146">
    <property type="protein sequence ID" value="KAK7242232.1"/>
    <property type="molecule type" value="Genomic_DNA"/>
</dbReference>
<gene>
    <name evidence="1" type="ORF">SO694_00013313</name>
</gene>
<name>A0ABR1G130_AURAN</name>
<organism evidence="1 2">
    <name type="scientific">Aureococcus anophagefferens</name>
    <name type="common">Harmful bloom alga</name>
    <dbReference type="NCBI Taxonomy" id="44056"/>
    <lineage>
        <taxon>Eukaryota</taxon>
        <taxon>Sar</taxon>
        <taxon>Stramenopiles</taxon>
        <taxon>Ochrophyta</taxon>
        <taxon>Pelagophyceae</taxon>
        <taxon>Pelagomonadales</taxon>
        <taxon>Pelagomonadaceae</taxon>
        <taxon>Aureococcus</taxon>
    </lineage>
</organism>
<proteinExistence type="predicted"/>
<keyword evidence="2" id="KW-1185">Reference proteome</keyword>
<evidence type="ECO:0000313" key="1">
    <source>
        <dbReference type="EMBL" id="KAK7242232.1"/>
    </source>
</evidence>
<protein>
    <submittedName>
        <fullName evidence="1">Uncharacterized protein</fullName>
    </submittedName>
</protein>
<accession>A0ABR1G130</accession>
<dbReference type="Proteomes" id="UP001363151">
    <property type="component" value="Unassembled WGS sequence"/>
</dbReference>
<dbReference type="KEGG" id="aaf:AURANDRAFT_64930"/>
<comment type="caution">
    <text evidence="1">The sequence shown here is derived from an EMBL/GenBank/DDBJ whole genome shotgun (WGS) entry which is preliminary data.</text>
</comment>